<evidence type="ECO:0000313" key="2">
    <source>
        <dbReference type="EMBL" id="MBW46593.1"/>
    </source>
</evidence>
<feature type="signal peptide" evidence="1">
    <location>
        <begin position="1"/>
        <end position="15"/>
    </location>
</feature>
<name>A0A2M4B0L7_9DIPT</name>
<protein>
    <submittedName>
        <fullName evidence="2">Putative secreted protein</fullName>
    </submittedName>
</protein>
<sequence length="160" mass="18169">MVLFFVVIFLHGALSEHHMRFTTTESRICLKRASYLASIPTHDPTCPSTLRSFSFCLLIFYLPLVFHFTEMNSVYSVCLSSKCLPCYYTPIAIRCSLALKEWLVRHCKSLHRTIFSELVGLQDALSCTQRLLAGSAQTHTQPQPAMAAQRGFSKQYCIKP</sequence>
<feature type="chain" id="PRO_5014954128" evidence="1">
    <location>
        <begin position="16"/>
        <end position="160"/>
    </location>
</feature>
<proteinExistence type="predicted"/>
<dbReference type="EMBL" id="GGFK01013272">
    <property type="protein sequence ID" value="MBW46593.1"/>
    <property type="molecule type" value="Transcribed_RNA"/>
</dbReference>
<reference evidence="2" key="1">
    <citation type="submission" date="2018-01" db="EMBL/GenBank/DDBJ databases">
        <title>An insight into the sialome of Amazonian anophelines.</title>
        <authorList>
            <person name="Ribeiro J.M."/>
            <person name="Scarpassa V."/>
            <person name="Calvo E."/>
        </authorList>
    </citation>
    <scope>NUCLEOTIDE SEQUENCE</scope>
    <source>
        <tissue evidence="2">Salivary glands</tissue>
    </source>
</reference>
<evidence type="ECO:0000256" key="1">
    <source>
        <dbReference type="SAM" id="SignalP"/>
    </source>
</evidence>
<accession>A0A2M4B0L7</accession>
<keyword evidence="1" id="KW-0732">Signal</keyword>
<dbReference type="AlphaFoldDB" id="A0A2M4B0L7"/>
<organism evidence="2">
    <name type="scientific">Anopheles triannulatus</name>
    <dbReference type="NCBI Taxonomy" id="58253"/>
    <lineage>
        <taxon>Eukaryota</taxon>
        <taxon>Metazoa</taxon>
        <taxon>Ecdysozoa</taxon>
        <taxon>Arthropoda</taxon>
        <taxon>Hexapoda</taxon>
        <taxon>Insecta</taxon>
        <taxon>Pterygota</taxon>
        <taxon>Neoptera</taxon>
        <taxon>Endopterygota</taxon>
        <taxon>Diptera</taxon>
        <taxon>Nematocera</taxon>
        <taxon>Culicoidea</taxon>
        <taxon>Culicidae</taxon>
        <taxon>Anophelinae</taxon>
        <taxon>Anopheles</taxon>
    </lineage>
</organism>